<reference evidence="1" key="1">
    <citation type="submission" date="2015-07" db="EMBL/GenBank/DDBJ databases">
        <title>MeaNS - Measles Nucleotide Surveillance Program.</title>
        <authorList>
            <person name="Tran T."/>
            <person name="Druce J."/>
        </authorList>
    </citation>
    <scope>NUCLEOTIDE SEQUENCE</scope>
    <source>
        <strain evidence="1">UCB-OBI-ISO-001</strain>
        <tissue evidence="1">Gonad</tissue>
    </source>
</reference>
<dbReference type="OrthoDB" id="10321341at2759"/>
<dbReference type="EMBL" id="KQ415934">
    <property type="protein sequence ID" value="KOF99590.1"/>
    <property type="molecule type" value="Genomic_DNA"/>
</dbReference>
<accession>A0A0L8IEY6</accession>
<evidence type="ECO:0000313" key="1">
    <source>
        <dbReference type="EMBL" id="KOF99590.1"/>
    </source>
</evidence>
<protein>
    <submittedName>
        <fullName evidence="1">Uncharacterized protein</fullName>
    </submittedName>
</protein>
<dbReference type="AlphaFoldDB" id="A0A0L8IEY6"/>
<gene>
    <name evidence="1" type="ORF">OCBIM_22014618mg</name>
</gene>
<proteinExistence type="predicted"/>
<name>A0A0L8IEY6_OCTBM</name>
<sequence length="93" mass="11269">MEGKCYRFGESWKEKTEIMCNVKRCIRLNKNQWKVTVKKVFCRRNDDKCVGNGRTWPLLKDGECWIRRCKIWEDNRVEITSKLGDICYVKKLY</sequence>
<organism evidence="1">
    <name type="scientific">Octopus bimaculoides</name>
    <name type="common">California two-spotted octopus</name>
    <dbReference type="NCBI Taxonomy" id="37653"/>
    <lineage>
        <taxon>Eukaryota</taxon>
        <taxon>Metazoa</taxon>
        <taxon>Spiralia</taxon>
        <taxon>Lophotrochozoa</taxon>
        <taxon>Mollusca</taxon>
        <taxon>Cephalopoda</taxon>
        <taxon>Coleoidea</taxon>
        <taxon>Octopodiformes</taxon>
        <taxon>Octopoda</taxon>
        <taxon>Incirrata</taxon>
        <taxon>Octopodidae</taxon>
        <taxon>Octopus</taxon>
    </lineage>
</organism>